<feature type="repeat" description="ANK" evidence="1">
    <location>
        <begin position="221"/>
        <end position="253"/>
    </location>
</feature>
<dbReference type="PROSITE" id="PS50088">
    <property type="entry name" value="ANK_REPEAT"/>
    <property type="match status" value="8"/>
</dbReference>
<feature type="repeat" description="ANK" evidence="1">
    <location>
        <begin position="69"/>
        <end position="101"/>
    </location>
</feature>
<dbReference type="SUPFAM" id="SSF48403">
    <property type="entry name" value="Ankyrin repeat"/>
    <property type="match status" value="1"/>
</dbReference>
<feature type="repeat" description="ANK" evidence="1">
    <location>
        <begin position="36"/>
        <end position="64"/>
    </location>
</feature>
<proteinExistence type="predicted"/>
<reference evidence="3 4" key="1">
    <citation type="submission" date="2020-09" db="EMBL/GenBank/DDBJ databases">
        <title>An Earliest Endosymbiont, Wolbachia massiliensis sp. nov., Strain PL13 From the Bed Bug (Cimex hemipterius), Type strain of a New supergroup T.</title>
        <authorList>
            <person name="Laidoudi Y."/>
            <person name="Levasseur A."/>
            <person name="Medkour H."/>
            <person name="Maaloum M."/>
            <person name="BenKhedher M."/>
            <person name="Sambou M."/>
            <person name="Bassene H."/>
            <person name="Davoust B."/>
            <person name="Fenollar F."/>
            <person name="Raoult D."/>
            <person name="Mediannikov O."/>
        </authorList>
    </citation>
    <scope>NUCLEOTIDE SEQUENCE [LARGE SCALE GENOMIC DNA]</scope>
    <source>
        <strain evidence="3 4">PL13</strain>
    </source>
</reference>
<dbReference type="Gene3D" id="1.25.40.20">
    <property type="entry name" value="Ankyrin repeat-containing domain"/>
    <property type="match status" value="3"/>
</dbReference>
<dbReference type="InterPro" id="IPR036770">
    <property type="entry name" value="Ankyrin_rpt-contain_sf"/>
</dbReference>
<dbReference type="EMBL" id="CP061738">
    <property type="protein sequence ID" value="QOD38396.1"/>
    <property type="molecule type" value="Genomic_DNA"/>
</dbReference>
<sequence length="745" mass="82225">MREVDQELFDAVRQDNLSKVQRCVDRGADIYAKSANGNKALHTAAFNGHKNVVEFFLNRGLSINDPGCNGFTPLHLAAEAGHLEVTEFLIAKKADIYARNADGSNALHVAAANGHKDIVEFFLGDKCGTYVRIMDTPGISIASYQGVSIDTADTDGWTSLHYASCNGELEVVKFLVSKGANIYAENIYKNKALHTAALHGRKNVVEFFLNRGLDVKERGELGYTPLHSAAKEGRIEVIKFLLAKGASIHDRSTGGSKPVHTAALEGHKNVVEFFLNQGISINDTGEIGFTLLHFAAQEGQREVIEFLLRRGADADIRNECGEKPSDVARRKGHSSIVGLLSPYESCVILSTHSEKKQQEKFLHSISNADVRQVKQGLYLPSFEARNVKINGKCTAITRSLSQALLLQNSKSFLNNLETSAKIYERIAQGKQISKREERETFAFSKLLNNFGRQLDSATSSLPSSLVHTKSYKTLDDLSNYIAGIKGDFAIHLVTSNHVVAIYRVGDNYAYFDSNTAFISGLKSVDQLMEVVEKGAGYKIEKKGLLVEHFDVEQANDLLSSEDKQTLAKEIKTERQLLAEQDKELGLIKINGQEISRVQLYDFGTKISVKGSMPILINADMKLSSKKFQDHLDKKEVSMTAREYLDSLKGSKNVEEIVKATQAIPFEGSKREIRDAEKTRKLKQSSSELAKGAINHILAAVSLTSINQSKGLLSRTTDETTGRPESYLSSTTISNQPARTRTPENF</sequence>
<feature type="repeat" description="ANK" evidence="1">
    <location>
        <begin position="188"/>
        <end position="220"/>
    </location>
</feature>
<dbReference type="PROSITE" id="PS50297">
    <property type="entry name" value="ANK_REP_REGION"/>
    <property type="match status" value="8"/>
</dbReference>
<dbReference type="PANTHER" id="PTHR24133">
    <property type="entry name" value="ANKYRIN DOMAIN-CONTAINING"/>
    <property type="match status" value="1"/>
</dbReference>
<feature type="repeat" description="ANK" evidence="1">
    <location>
        <begin position="102"/>
        <end position="123"/>
    </location>
</feature>
<evidence type="ECO:0000313" key="4">
    <source>
        <dbReference type="Proteomes" id="UP000516514"/>
    </source>
</evidence>
<evidence type="ECO:0000256" key="2">
    <source>
        <dbReference type="SAM" id="MobiDB-lite"/>
    </source>
</evidence>
<feature type="repeat" description="ANK" evidence="1">
    <location>
        <begin position="254"/>
        <end position="286"/>
    </location>
</feature>
<dbReference type="InterPro" id="IPR052391">
    <property type="entry name" value="E3_Ligase-Neurotoxin"/>
</dbReference>
<accession>A0A7M3U1W1</accession>
<dbReference type="Proteomes" id="UP000516514">
    <property type="component" value="Chromosome"/>
</dbReference>
<dbReference type="Pfam" id="PF12796">
    <property type="entry name" value="Ank_2"/>
    <property type="match status" value="4"/>
</dbReference>
<evidence type="ECO:0000313" key="3">
    <source>
        <dbReference type="EMBL" id="QOD38396.1"/>
    </source>
</evidence>
<feature type="compositionally biased region" description="Polar residues" evidence="2">
    <location>
        <begin position="726"/>
        <end position="745"/>
    </location>
</feature>
<feature type="repeat" description="ANK" evidence="1">
    <location>
        <begin position="287"/>
        <end position="319"/>
    </location>
</feature>
<dbReference type="SMART" id="SM00248">
    <property type="entry name" value="ANK"/>
    <property type="match status" value="9"/>
</dbReference>
<dbReference type="RefSeq" id="WP_191111186.1">
    <property type="nucleotide sequence ID" value="NZ_CP061738.1"/>
</dbReference>
<organism evidence="3 4">
    <name type="scientific">Candidatus Wolbachia massiliensis</name>
    <dbReference type="NCBI Taxonomy" id="1845000"/>
    <lineage>
        <taxon>Bacteria</taxon>
        <taxon>Pseudomonadati</taxon>
        <taxon>Pseudomonadota</taxon>
        <taxon>Alphaproteobacteria</taxon>
        <taxon>Rickettsiales</taxon>
        <taxon>Anaplasmataceae</taxon>
        <taxon>Wolbachieae</taxon>
        <taxon>Wolbachia</taxon>
    </lineage>
</organism>
<dbReference type="PRINTS" id="PR01415">
    <property type="entry name" value="ANKYRIN"/>
</dbReference>
<keyword evidence="4" id="KW-1185">Reference proteome</keyword>
<feature type="repeat" description="ANK" evidence="1">
    <location>
        <begin position="155"/>
        <end position="187"/>
    </location>
</feature>
<gene>
    <name evidence="3" type="ORF">ID128_00535</name>
</gene>
<dbReference type="InterPro" id="IPR002110">
    <property type="entry name" value="Ankyrin_rpt"/>
</dbReference>
<keyword evidence="1" id="KW-0040">ANK repeat</keyword>
<feature type="region of interest" description="Disordered" evidence="2">
    <location>
        <begin position="711"/>
        <end position="745"/>
    </location>
</feature>
<evidence type="ECO:0000256" key="1">
    <source>
        <dbReference type="PROSITE-ProRule" id="PRU00023"/>
    </source>
</evidence>
<dbReference type="AlphaFoldDB" id="A0A7M3U1W1"/>
<protein>
    <submittedName>
        <fullName evidence="3">Ankyrin repeat domain-containing protein</fullName>
    </submittedName>
</protein>
<name>A0A7M3U1W1_9RICK</name>
<dbReference type="KEGG" id="wms:ID128_00535"/>
<dbReference type="PANTHER" id="PTHR24133:SF40">
    <property type="entry name" value="ANKYRIN REPEAT DOMAIN 44"/>
    <property type="match status" value="1"/>
</dbReference>